<feature type="domain" description="T6SS Phospholipase effector Tle1-like catalytic" evidence="1">
    <location>
        <begin position="66"/>
        <end position="362"/>
    </location>
</feature>
<name>A0A376C378_9FLAO</name>
<sequence length="546" mass="62047">MSIFYLVEGKIKTHFKGDIKVYSKGNIVFNSGSSVTQKGDETGVSYGKPDVLNDNDRPVNDIDVTLNLFFDGTQNNKTNTMLGAGAQQSNHKDDSYTNDFSNVAKGYDAVDPNAERQVKVYVEGIGTVDGKRDKLSWLDIPNNKGIPFGTGDRGIEAKVTRGCIKAAEEIYRRYKNKEISLLKVNVFGFSRGAAAARHFVHICHQSADIKNENDRYIRVSPPKDYEQPEGERKAETTFNLLQEHKDFVQQHGYFGACLVKEQLNIKRIEFNFAGLYDTVASYGANHKGMSIAGLQIKKDDSQELNLDMVKKCRVVIHFATLEEFRENFSLTNIRKSGIRGVEFFLPGVHSDIGGGYTDASEEHVLIYKGSKENCLKYKDLLVEEGWYKDREELEVKEVKSLYSGEKFHLMGKRILSNGYNKIPLLKMIEYSKQFSVVYQSAMLKKLQITDPLIQRVSSQLSHYFHACHSLRNDYVKRFNKGETVDQQEYLQRLDEISYLSYVDSQDLKALRNGYLHWSADIDKIGMAPAVEDPAPITDRKRHILEG</sequence>
<dbReference type="PANTHER" id="PTHR33840:SF1">
    <property type="entry name" value="TLE1 PHOSPHOLIPASE DOMAIN-CONTAINING PROTEIN"/>
    <property type="match status" value="1"/>
</dbReference>
<proteinExistence type="predicted"/>
<accession>A0A376C378</accession>
<evidence type="ECO:0000313" key="2">
    <source>
        <dbReference type="EMBL" id="SSZ55945.1"/>
    </source>
</evidence>
<evidence type="ECO:0000259" key="1">
    <source>
        <dbReference type="Pfam" id="PF09994"/>
    </source>
</evidence>
<dbReference type="InterPro" id="IPR018712">
    <property type="entry name" value="Tle1-like_cat"/>
</dbReference>
<dbReference type="EMBL" id="UFTJ01000002">
    <property type="protein sequence ID" value="SSZ55945.1"/>
    <property type="molecule type" value="Genomic_DNA"/>
</dbReference>
<dbReference type="Pfam" id="PF09994">
    <property type="entry name" value="T6SS_Tle1-like_cat"/>
    <property type="match status" value="1"/>
</dbReference>
<dbReference type="PANTHER" id="PTHR33840">
    <property type="match status" value="1"/>
</dbReference>
<evidence type="ECO:0000313" key="3">
    <source>
        <dbReference type="Proteomes" id="UP000255515"/>
    </source>
</evidence>
<dbReference type="RefSeq" id="WP_115644207.1">
    <property type="nucleotide sequence ID" value="NZ_UFTJ01000002.1"/>
</dbReference>
<protein>
    <submittedName>
        <fullName evidence="2">Uncharacterized conserved protein</fullName>
    </submittedName>
</protein>
<dbReference type="AlphaFoldDB" id="A0A376C378"/>
<gene>
    <name evidence="2" type="ORF">NCTC11661_01344</name>
</gene>
<dbReference type="Proteomes" id="UP000255515">
    <property type="component" value="Unassembled WGS sequence"/>
</dbReference>
<organism evidence="2 3">
    <name type="scientific">Bergeyella zoohelcum</name>
    <dbReference type="NCBI Taxonomy" id="1015"/>
    <lineage>
        <taxon>Bacteria</taxon>
        <taxon>Pseudomonadati</taxon>
        <taxon>Bacteroidota</taxon>
        <taxon>Flavobacteriia</taxon>
        <taxon>Flavobacteriales</taxon>
        <taxon>Weeksellaceae</taxon>
        <taxon>Bergeyella</taxon>
    </lineage>
</organism>
<reference evidence="2 3" key="1">
    <citation type="submission" date="2018-06" db="EMBL/GenBank/DDBJ databases">
        <authorList>
            <consortium name="Pathogen Informatics"/>
            <person name="Doyle S."/>
        </authorList>
    </citation>
    <scope>NUCLEOTIDE SEQUENCE [LARGE SCALE GENOMIC DNA]</scope>
    <source>
        <strain evidence="2 3">NCTC11661</strain>
    </source>
</reference>